<dbReference type="SMART" id="SM00382">
    <property type="entry name" value="AAA"/>
    <property type="match status" value="1"/>
</dbReference>
<evidence type="ECO:0000256" key="3">
    <source>
        <dbReference type="ARBA" id="ARBA00022840"/>
    </source>
</evidence>
<evidence type="ECO:0000256" key="2">
    <source>
        <dbReference type="ARBA" id="ARBA00022741"/>
    </source>
</evidence>
<comment type="caution">
    <text evidence="5">The sequence shown here is derived from an EMBL/GenBank/DDBJ whole genome shotgun (WGS) entry which is preliminary data.</text>
</comment>
<name>A0A833EAC0_CALS0</name>
<accession>A0A833EAC0</accession>
<keyword evidence="2" id="KW-0547">Nucleotide-binding</keyword>
<organism evidence="5 6">
    <name type="scientific">Caldiarchaeum subterraneum</name>
    <dbReference type="NCBI Taxonomy" id="311458"/>
    <lineage>
        <taxon>Archaea</taxon>
        <taxon>Nitrososphaerota</taxon>
        <taxon>Candidatus Caldarchaeales</taxon>
        <taxon>Candidatus Caldarchaeaceae</taxon>
        <taxon>Candidatus Caldarchaeum</taxon>
    </lineage>
</organism>
<reference evidence="5" key="1">
    <citation type="journal article" date="2020" name="ISME J.">
        <title>Gammaproteobacteria mediating utilization of methyl-, sulfur- and petroleum organic compounds in deep ocean hydrothermal plumes.</title>
        <authorList>
            <person name="Zhou Z."/>
            <person name="Liu Y."/>
            <person name="Pan J."/>
            <person name="Cron B.R."/>
            <person name="Toner B.M."/>
            <person name="Anantharaman K."/>
            <person name="Breier J.A."/>
            <person name="Dick G.J."/>
            <person name="Li M."/>
        </authorList>
    </citation>
    <scope>NUCLEOTIDE SEQUENCE</scope>
    <source>
        <strain evidence="5">SZUA-1515</strain>
    </source>
</reference>
<dbReference type="InterPro" id="IPR003593">
    <property type="entry name" value="AAA+_ATPase"/>
</dbReference>
<proteinExistence type="predicted"/>
<dbReference type="Pfam" id="PF00005">
    <property type="entry name" value="ABC_tran"/>
    <property type="match status" value="1"/>
</dbReference>
<evidence type="ECO:0000256" key="1">
    <source>
        <dbReference type="ARBA" id="ARBA00022448"/>
    </source>
</evidence>
<evidence type="ECO:0000259" key="4">
    <source>
        <dbReference type="PROSITE" id="PS50893"/>
    </source>
</evidence>
<dbReference type="InterPro" id="IPR003439">
    <property type="entry name" value="ABC_transporter-like_ATP-bd"/>
</dbReference>
<dbReference type="Proteomes" id="UP000608579">
    <property type="component" value="Unassembled WGS sequence"/>
</dbReference>
<dbReference type="PANTHER" id="PTHR42788">
    <property type="entry name" value="TAURINE IMPORT ATP-BINDING PROTEIN-RELATED"/>
    <property type="match status" value="1"/>
</dbReference>
<dbReference type="AlphaFoldDB" id="A0A833EAC0"/>
<dbReference type="InterPro" id="IPR027417">
    <property type="entry name" value="P-loop_NTPase"/>
</dbReference>
<dbReference type="PROSITE" id="PS50893">
    <property type="entry name" value="ABC_TRANSPORTER_2"/>
    <property type="match status" value="1"/>
</dbReference>
<dbReference type="EMBL" id="DQVM01000064">
    <property type="protein sequence ID" value="HIQ29565.1"/>
    <property type="molecule type" value="Genomic_DNA"/>
</dbReference>
<keyword evidence="1" id="KW-0813">Transport</keyword>
<evidence type="ECO:0000313" key="5">
    <source>
        <dbReference type="EMBL" id="HIQ29565.1"/>
    </source>
</evidence>
<evidence type="ECO:0000313" key="6">
    <source>
        <dbReference type="Proteomes" id="UP000608579"/>
    </source>
</evidence>
<dbReference type="InterPro" id="IPR050166">
    <property type="entry name" value="ABC_transporter_ATP-bind"/>
</dbReference>
<feature type="domain" description="ABC transporter" evidence="4">
    <location>
        <begin position="17"/>
        <end position="253"/>
    </location>
</feature>
<dbReference type="SUPFAM" id="SSF52540">
    <property type="entry name" value="P-loop containing nucleoside triphosphate hydrolases"/>
    <property type="match status" value="1"/>
</dbReference>
<protein>
    <submittedName>
        <fullName evidence="5">ABC transporter ATP-binding protein</fullName>
    </submittedName>
</protein>
<gene>
    <name evidence="5" type="ORF">EYH45_03275</name>
</gene>
<dbReference type="PANTHER" id="PTHR42788:SF13">
    <property type="entry name" value="ALIPHATIC SULFONATES IMPORT ATP-BINDING PROTEIN SSUB"/>
    <property type="match status" value="1"/>
</dbReference>
<dbReference type="GO" id="GO:0005524">
    <property type="term" value="F:ATP binding"/>
    <property type="evidence" value="ECO:0007669"/>
    <property type="project" value="UniProtKB-KW"/>
</dbReference>
<keyword evidence="3 5" id="KW-0067">ATP-binding</keyword>
<sequence length="264" mass="30054">MVVEETVGRLRITESILEGRELHVRFNLRRGLVISVFEGLSIQVRYAEFLGIAGPVGCGKTTLLKVLAGLLKPERGEVYYKNQRLEKPTPAISLVLPTTTLFPWYTVLENVMLALYSDKSLTREDKIERCRAFLDMVGLSAFDSAYPSELSDGMKKKVILARALVTHPDVLLLDEPFDNIDPLAAVALRSEIENMWMNESMSPSSVVLVSHDIEELVELCDRVVVLTERPARVKEVVEINLQRPRDKRRREFYDYVDKIFTLLS</sequence>
<dbReference type="GO" id="GO:0016887">
    <property type="term" value="F:ATP hydrolysis activity"/>
    <property type="evidence" value="ECO:0007669"/>
    <property type="project" value="InterPro"/>
</dbReference>
<dbReference type="Gene3D" id="3.40.50.300">
    <property type="entry name" value="P-loop containing nucleotide triphosphate hydrolases"/>
    <property type="match status" value="1"/>
</dbReference>